<accession>A0A3L8T1H8</accession>
<organism evidence="1 2">
    <name type="scientific">Chloebia gouldiae</name>
    <name type="common">Gouldian finch</name>
    <name type="synonym">Erythrura gouldiae</name>
    <dbReference type="NCBI Taxonomy" id="44316"/>
    <lineage>
        <taxon>Eukaryota</taxon>
        <taxon>Metazoa</taxon>
        <taxon>Chordata</taxon>
        <taxon>Craniata</taxon>
        <taxon>Vertebrata</taxon>
        <taxon>Euteleostomi</taxon>
        <taxon>Archelosauria</taxon>
        <taxon>Archosauria</taxon>
        <taxon>Dinosauria</taxon>
        <taxon>Saurischia</taxon>
        <taxon>Theropoda</taxon>
        <taxon>Coelurosauria</taxon>
        <taxon>Aves</taxon>
        <taxon>Neognathae</taxon>
        <taxon>Neoaves</taxon>
        <taxon>Telluraves</taxon>
        <taxon>Australaves</taxon>
        <taxon>Passeriformes</taxon>
        <taxon>Passeroidea</taxon>
        <taxon>Passeridae</taxon>
        <taxon>Chloebia</taxon>
    </lineage>
</organism>
<name>A0A3L8T1H8_CHLGU</name>
<feature type="non-terminal residue" evidence="1">
    <location>
        <position position="162"/>
    </location>
</feature>
<comment type="caution">
    <text evidence="1">The sequence shown here is derived from an EMBL/GenBank/DDBJ whole genome shotgun (WGS) entry which is preliminary data.</text>
</comment>
<evidence type="ECO:0000313" key="1">
    <source>
        <dbReference type="EMBL" id="RLW13192.1"/>
    </source>
</evidence>
<dbReference type="EMBL" id="QUSF01000001">
    <property type="protein sequence ID" value="RLW13192.1"/>
    <property type="molecule type" value="Genomic_DNA"/>
</dbReference>
<proteinExistence type="predicted"/>
<keyword evidence="2" id="KW-1185">Reference proteome</keyword>
<dbReference type="Proteomes" id="UP000276834">
    <property type="component" value="Unassembled WGS sequence"/>
</dbReference>
<gene>
    <name evidence="1" type="ORF">DV515_00000149</name>
</gene>
<protein>
    <submittedName>
        <fullName evidence="1">Uncharacterized protein</fullName>
    </submittedName>
</protein>
<feature type="non-terminal residue" evidence="1">
    <location>
        <position position="1"/>
    </location>
</feature>
<reference evidence="1 2" key="1">
    <citation type="journal article" date="2018" name="Proc. R. Soc. B">
        <title>A non-coding region near Follistatin controls head colour polymorphism in the Gouldian finch.</title>
        <authorList>
            <person name="Toomey M.B."/>
            <person name="Marques C.I."/>
            <person name="Andrade P."/>
            <person name="Araujo P.M."/>
            <person name="Sabatino S."/>
            <person name="Gazda M.A."/>
            <person name="Afonso S."/>
            <person name="Lopes R.J."/>
            <person name="Corbo J.C."/>
            <person name="Carneiro M."/>
        </authorList>
    </citation>
    <scope>NUCLEOTIDE SEQUENCE [LARGE SCALE GENOMIC DNA]</scope>
    <source>
        <strain evidence="1">Red01</strain>
        <tissue evidence="1">Muscle</tissue>
    </source>
</reference>
<sequence>TLPARALQVAAGRRTTTPSGQRAAREFQLLCPHRCRSPQARGSGLWLLEGTPARYVCAAASAAAENRQAAGHAIGCCQHTMLEGSIQGTTEQPQDGGGTALTQFSEHSKADGAHRIRTCIRHLLTSLAQRALLQPVDDGIHSRNRRTVTVGAVMYCDLMFPA</sequence>
<dbReference type="AlphaFoldDB" id="A0A3L8T1H8"/>
<evidence type="ECO:0000313" key="2">
    <source>
        <dbReference type="Proteomes" id="UP000276834"/>
    </source>
</evidence>